<evidence type="ECO:0008006" key="4">
    <source>
        <dbReference type="Google" id="ProtNLM"/>
    </source>
</evidence>
<feature type="transmembrane region" description="Helical" evidence="1">
    <location>
        <begin position="98"/>
        <end position="121"/>
    </location>
</feature>
<name>A0A2N2E9L2_9BACT</name>
<comment type="caution">
    <text evidence="2">The sequence shown here is derived from an EMBL/GenBank/DDBJ whole genome shotgun (WGS) entry which is preliminary data.</text>
</comment>
<organism evidence="2 3">
    <name type="scientific">Candidatus Falkowbacteria bacterium HGW-Falkowbacteria-1</name>
    <dbReference type="NCBI Taxonomy" id="2013768"/>
    <lineage>
        <taxon>Bacteria</taxon>
        <taxon>Candidatus Falkowiibacteriota</taxon>
    </lineage>
</organism>
<dbReference type="EMBL" id="PHAI01000002">
    <property type="protein sequence ID" value="PKM91434.1"/>
    <property type="molecule type" value="Genomic_DNA"/>
</dbReference>
<keyword evidence="1" id="KW-0472">Membrane</keyword>
<protein>
    <recommendedName>
        <fullName evidence="4">DUF4012 domain-containing protein</fullName>
    </recommendedName>
</protein>
<evidence type="ECO:0000313" key="2">
    <source>
        <dbReference type="EMBL" id="PKM91434.1"/>
    </source>
</evidence>
<evidence type="ECO:0000256" key="1">
    <source>
        <dbReference type="SAM" id="Phobius"/>
    </source>
</evidence>
<accession>A0A2N2E9L2</accession>
<keyword evidence="1" id="KW-1133">Transmembrane helix</keyword>
<feature type="transmembrane region" description="Helical" evidence="1">
    <location>
        <begin position="141"/>
        <end position="163"/>
    </location>
</feature>
<dbReference type="InterPro" id="IPR025101">
    <property type="entry name" value="DUF4012"/>
</dbReference>
<dbReference type="Pfam" id="PF13196">
    <property type="entry name" value="DUF4012"/>
    <property type="match status" value="1"/>
</dbReference>
<evidence type="ECO:0000313" key="3">
    <source>
        <dbReference type="Proteomes" id="UP000233517"/>
    </source>
</evidence>
<feature type="transmembrane region" description="Helical" evidence="1">
    <location>
        <begin position="211"/>
        <end position="231"/>
    </location>
</feature>
<gene>
    <name evidence="2" type="ORF">CVU82_02455</name>
</gene>
<keyword evidence="1" id="KW-0812">Transmembrane</keyword>
<reference evidence="2 3" key="1">
    <citation type="journal article" date="2017" name="ISME J.">
        <title>Potential for microbial H2 and metal transformations associated with novel bacteria and archaea in deep terrestrial subsurface sediments.</title>
        <authorList>
            <person name="Hernsdorf A.W."/>
            <person name="Amano Y."/>
            <person name="Miyakawa K."/>
            <person name="Ise K."/>
            <person name="Suzuki Y."/>
            <person name="Anantharaman K."/>
            <person name="Probst A."/>
            <person name="Burstein D."/>
            <person name="Thomas B.C."/>
            <person name="Banfield J.F."/>
        </authorList>
    </citation>
    <scope>NUCLEOTIDE SEQUENCE [LARGE SCALE GENOMIC DNA]</scope>
    <source>
        <strain evidence="2">HGW-Falkowbacteria-1</strain>
    </source>
</reference>
<dbReference type="AlphaFoldDB" id="A0A2N2E9L2"/>
<sequence length="917" mass="106659">MCLQDLASIFRSIKVIIFMAFIKKHNIKVFSEDYSSDFVVDLRSGVNNSKQDTKNKKDLFRENNKERESDFSHNFLSRRKGRAIKIIKFNKNKFERTLFYPFWLFLFKIAKSIYCFFFDWIVDIIKFLNRIKIFRFFKRVILFPFFVIFNIFKSTAVFIVKFFSFKIKLPRIKFKRLFKKNKNHKIVNFDYLKTKQLPLFRPKKGKRIKSFLLFFLFLLFLASIFKIINYYNLYKGSGLKDDLMNYSMAGVESFSSGSKAVSVFDFYKAYNKFSEAGENFKIVDQELKKVDELLIFLSFFSNNQEVKALSQSKNISKVGLYLSSLGNDLTLSFNSLFSFFADKNNKSDFADFSFYIKKSFNDLKKTNSYLNKINIAAVPDSYSSDFVYLKDNFKILEKNFSNFVNSLDALRDFLGVDSDKRYLLVFQNNSEMRASGGFIGSYAIIDIKNGKIDKVEIPAGGSYDTQGGMKTLIESPKPLHLVKPLWYFWDANWWPDWKVSAQNLMWFYEKSGGSSVDGVISFTPEVLEDLLSVLGEVDLSEKYGVVINSENFQDILQEVVEFIGNPELYGTEKPQNDLLAENDEGEDYLYSESSLSNSANANLVENDFDLYQFEQNKPKEIIGDLFDVLLERLTSDIDNEKLLSVFELLVNDLNKKNILLYFQNDDLQKFVEDYSWAGRVKETSCDYLMIVDTNIAGGKSDRFLEKNYSLLTEIKEDGSVVNKLRIERDRSDEEWSMFSGLRNVDWLRVYVPLGSKLIKAYGFSRPDEKYFKNSEIYFEKNEIVENGENKAEIDLSSGLRIYQELDKTVFANWTMTDLGQLSVIEIEYELPYNVFFQSDSASSIFQNIFSSKDNINKHCLLWQSQPGSNNASFNYSFYNNSGFPLVWAYPKSDSDNSEVSKYGGGFDADEYFSFILK</sequence>
<dbReference type="Proteomes" id="UP000233517">
    <property type="component" value="Unassembled WGS sequence"/>
</dbReference>
<proteinExistence type="predicted"/>